<accession>A0A645CRY0</accession>
<dbReference type="AlphaFoldDB" id="A0A645CRY0"/>
<proteinExistence type="predicted"/>
<comment type="caution">
    <text evidence="1">The sequence shown here is derived from an EMBL/GenBank/DDBJ whole genome shotgun (WGS) entry which is preliminary data.</text>
</comment>
<reference evidence="1" key="1">
    <citation type="submission" date="2019-08" db="EMBL/GenBank/DDBJ databases">
        <authorList>
            <person name="Kucharzyk K."/>
            <person name="Murdoch R.W."/>
            <person name="Higgins S."/>
            <person name="Loffler F."/>
        </authorList>
    </citation>
    <scope>NUCLEOTIDE SEQUENCE</scope>
</reference>
<protein>
    <submittedName>
        <fullName evidence="1">Uncharacterized protein</fullName>
    </submittedName>
</protein>
<name>A0A645CRY0_9ZZZZ</name>
<organism evidence="1">
    <name type="scientific">bioreactor metagenome</name>
    <dbReference type="NCBI Taxonomy" id="1076179"/>
    <lineage>
        <taxon>unclassified sequences</taxon>
        <taxon>metagenomes</taxon>
        <taxon>ecological metagenomes</taxon>
    </lineage>
</organism>
<sequence length="248" mass="28314">MVLHAVPHSKIETVQAYFAPLRERRNVRNRKMIAKINELYASDGVWLDFERDVLPLSRFADGGSVTERHLMLALARQLLSLGKASLPERASERDVMLAEYDLVGALKKDCIPKVFIPATDECPTLSEIVRFADEVEGILAYAYLGDVTASVTGDKKAQKFEDDYLDELFAVICAAGIRAVTYMPTRNTQEQIERLRGLCERYDMLQISGEDINSPRQRFVIEKMKEEQFSNLIDNTWQLIRHENGEKE</sequence>
<dbReference type="EMBL" id="VSSQ01029360">
    <property type="protein sequence ID" value="MPM79462.1"/>
    <property type="molecule type" value="Genomic_DNA"/>
</dbReference>
<gene>
    <name evidence="1" type="ORF">SDC9_126496</name>
</gene>
<evidence type="ECO:0000313" key="1">
    <source>
        <dbReference type="EMBL" id="MPM79462.1"/>
    </source>
</evidence>